<proteinExistence type="predicted"/>
<reference evidence="1" key="1">
    <citation type="submission" date="2014-11" db="EMBL/GenBank/DDBJ databases">
        <authorList>
            <person name="Amaro Gonzalez C."/>
        </authorList>
    </citation>
    <scope>NUCLEOTIDE SEQUENCE</scope>
</reference>
<evidence type="ECO:0000313" key="1">
    <source>
        <dbReference type="EMBL" id="JAH99706.1"/>
    </source>
</evidence>
<sequence>MPCKKCKGNYWSESHWSESGDLPSHEIMLCGGKYFFLTNKPV</sequence>
<protein>
    <submittedName>
        <fullName evidence="1">Uncharacterized protein</fullName>
    </submittedName>
</protein>
<dbReference type="AlphaFoldDB" id="A0A0E9XB75"/>
<name>A0A0E9XB75_ANGAN</name>
<reference evidence="1" key="2">
    <citation type="journal article" date="2015" name="Fish Shellfish Immunol.">
        <title>Early steps in the European eel (Anguilla anguilla)-Vibrio vulnificus interaction in the gills: Role of the RtxA13 toxin.</title>
        <authorList>
            <person name="Callol A."/>
            <person name="Pajuelo D."/>
            <person name="Ebbesson L."/>
            <person name="Teles M."/>
            <person name="MacKenzie S."/>
            <person name="Amaro C."/>
        </authorList>
    </citation>
    <scope>NUCLEOTIDE SEQUENCE</scope>
</reference>
<accession>A0A0E9XB75</accession>
<organism evidence="1">
    <name type="scientific">Anguilla anguilla</name>
    <name type="common">European freshwater eel</name>
    <name type="synonym">Muraena anguilla</name>
    <dbReference type="NCBI Taxonomy" id="7936"/>
    <lineage>
        <taxon>Eukaryota</taxon>
        <taxon>Metazoa</taxon>
        <taxon>Chordata</taxon>
        <taxon>Craniata</taxon>
        <taxon>Vertebrata</taxon>
        <taxon>Euteleostomi</taxon>
        <taxon>Actinopterygii</taxon>
        <taxon>Neopterygii</taxon>
        <taxon>Teleostei</taxon>
        <taxon>Anguilliformes</taxon>
        <taxon>Anguillidae</taxon>
        <taxon>Anguilla</taxon>
    </lineage>
</organism>
<dbReference type="EMBL" id="GBXM01008871">
    <property type="protein sequence ID" value="JAH99706.1"/>
    <property type="molecule type" value="Transcribed_RNA"/>
</dbReference>